<keyword evidence="2" id="KW-1185">Reference proteome</keyword>
<dbReference type="Proteomes" id="UP000258613">
    <property type="component" value="Chromosome"/>
</dbReference>
<dbReference type="EMBL" id="CP027033">
    <property type="protein sequence ID" value="AXR81311.1"/>
    <property type="molecule type" value="Genomic_DNA"/>
</dbReference>
<accession>A0A346PP66</accession>
<gene>
    <name evidence="1" type="ORF">AArcMg_1295</name>
</gene>
<dbReference type="OrthoDB" id="203306at2157"/>
<reference evidence="2" key="1">
    <citation type="submission" date="2018-02" db="EMBL/GenBank/DDBJ databases">
        <title>Phenotypic and genomic properties of facultatively anaerobic sulfur-reducing natronoarchaea from hypersaline soda lakes.</title>
        <authorList>
            <person name="Sorokin D.Y."/>
            <person name="Kublanov I.V."/>
            <person name="Roman P."/>
            <person name="Sinninghe Damste J.S."/>
            <person name="Golyshin P.N."/>
            <person name="Rojo D."/>
            <person name="Ciordia S."/>
            <person name="Mena M.D.C."/>
            <person name="Ferrer M."/>
            <person name="Messina E."/>
            <person name="Smedile F."/>
            <person name="La Spada G."/>
            <person name="La Cono V."/>
            <person name="Yakimov M.M."/>
        </authorList>
    </citation>
    <scope>NUCLEOTIDE SEQUENCE [LARGE SCALE GENOMIC DNA]</scope>
    <source>
        <strain evidence="2">AArc-Mg</strain>
    </source>
</reference>
<dbReference type="KEGG" id="nag:AArcMg_1295"/>
<evidence type="ECO:0000313" key="2">
    <source>
        <dbReference type="Proteomes" id="UP000258613"/>
    </source>
</evidence>
<dbReference type="GeneID" id="37641784"/>
<proteinExistence type="predicted"/>
<organism evidence="1 2">
    <name type="scientific">Natrarchaeobaculum sulfurireducens</name>
    <dbReference type="NCBI Taxonomy" id="2044521"/>
    <lineage>
        <taxon>Archaea</taxon>
        <taxon>Methanobacteriati</taxon>
        <taxon>Methanobacteriota</taxon>
        <taxon>Stenosarchaea group</taxon>
        <taxon>Halobacteria</taxon>
        <taxon>Halobacteriales</taxon>
        <taxon>Natrialbaceae</taxon>
        <taxon>Natrarchaeobaculum</taxon>
    </lineage>
</organism>
<evidence type="ECO:0000313" key="1">
    <source>
        <dbReference type="EMBL" id="AXR81311.1"/>
    </source>
</evidence>
<sequence>MTDDMTVAEVLERVRERRRQKRCPDCSNVVSIRGFRGEYRWECRGCGAIGIGYRTRAGALEAVQQRRRRNRR</sequence>
<dbReference type="AlphaFoldDB" id="A0A346PP66"/>
<protein>
    <submittedName>
        <fullName evidence="1">Uncharacterized protein</fullName>
    </submittedName>
</protein>
<dbReference type="RefSeq" id="WP_117368013.1">
    <property type="nucleotide sequence ID" value="NZ_CP027033.1"/>
</dbReference>
<name>A0A346PP66_9EURY</name>